<evidence type="ECO:0000256" key="2">
    <source>
        <dbReference type="ARBA" id="ARBA00009033"/>
    </source>
</evidence>
<evidence type="ECO:0000259" key="9">
    <source>
        <dbReference type="Pfam" id="PF01773"/>
    </source>
</evidence>
<evidence type="ECO:0000259" key="10">
    <source>
        <dbReference type="Pfam" id="PF07662"/>
    </source>
</evidence>
<feature type="transmembrane region" description="Helical" evidence="7">
    <location>
        <begin position="74"/>
        <end position="92"/>
    </location>
</feature>
<feature type="domain" description="Nucleoside transporter/FeoB GTPase Gate" evidence="11">
    <location>
        <begin position="277"/>
        <end position="372"/>
    </location>
</feature>
<feature type="region of interest" description="Disordered" evidence="8">
    <location>
        <begin position="1"/>
        <end position="38"/>
    </location>
</feature>
<evidence type="ECO:0000256" key="3">
    <source>
        <dbReference type="ARBA" id="ARBA00022475"/>
    </source>
</evidence>
<dbReference type="PANTHER" id="PTHR10590:SF4">
    <property type="entry name" value="SOLUTE CARRIER FAMILY 28 MEMBER 3"/>
    <property type="match status" value="1"/>
</dbReference>
<dbReference type="GO" id="GO:0005886">
    <property type="term" value="C:plasma membrane"/>
    <property type="evidence" value="ECO:0007669"/>
    <property type="project" value="UniProtKB-SubCell"/>
</dbReference>
<keyword evidence="3" id="KW-1003">Cell membrane</keyword>
<feature type="transmembrane region" description="Helical" evidence="7">
    <location>
        <begin position="104"/>
        <end position="121"/>
    </location>
</feature>
<dbReference type="InterPro" id="IPR002668">
    <property type="entry name" value="CNT_N_dom"/>
</dbReference>
<dbReference type="GO" id="GO:0005415">
    <property type="term" value="F:nucleoside:sodium symporter activity"/>
    <property type="evidence" value="ECO:0007669"/>
    <property type="project" value="TreeGrafter"/>
</dbReference>
<dbReference type="InterPro" id="IPR018270">
    <property type="entry name" value="C_nuclsd_transpt_met_bac"/>
</dbReference>
<dbReference type="AlphaFoldDB" id="A0AAF3F501"/>
<dbReference type="Pfam" id="PF07662">
    <property type="entry name" value="Nucleos_tra2_C"/>
    <property type="match status" value="1"/>
</dbReference>
<keyword evidence="5 7" id="KW-1133">Transmembrane helix</keyword>
<dbReference type="InterPro" id="IPR011642">
    <property type="entry name" value="Gate_dom"/>
</dbReference>
<evidence type="ECO:0000313" key="12">
    <source>
        <dbReference type="Proteomes" id="UP000887575"/>
    </source>
</evidence>
<dbReference type="InterPro" id="IPR011657">
    <property type="entry name" value="CNT_C_dom"/>
</dbReference>
<dbReference type="PANTHER" id="PTHR10590">
    <property type="entry name" value="SODIUM/NUCLEOSIDE COTRANSPORTER"/>
    <property type="match status" value="1"/>
</dbReference>
<reference evidence="13" key="1">
    <citation type="submission" date="2024-02" db="UniProtKB">
        <authorList>
            <consortium name="WormBaseParasite"/>
        </authorList>
    </citation>
    <scope>IDENTIFICATION</scope>
</reference>
<evidence type="ECO:0000256" key="1">
    <source>
        <dbReference type="ARBA" id="ARBA00004651"/>
    </source>
</evidence>
<dbReference type="Proteomes" id="UP000887575">
    <property type="component" value="Unassembled WGS sequence"/>
</dbReference>
<dbReference type="InterPro" id="IPR008276">
    <property type="entry name" value="C_nuclsd_transpt"/>
</dbReference>
<evidence type="ECO:0000313" key="13">
    <source>
        <dbReference type="WBParaSite" id="MBELARI_LOCUS21685"/>
    </source>
</evidence>
<feature type="transmembrane region" description="Helical" evidence="7">
    <location>
        <begin position="174"/>
        <end position="193"/>
    </location>
</feature>
<evidence type="ECO:0000259" key="11">
    <source>
        <dbReference type="Pfam" id="PF07670"/>
    </source>
</evidence>
<dbReference type="Pfam" id="PF01773">
    <property type="entry name" value="Nucleos_tra2_N"/>
    <property type="match status" value="1"/>
</dbReference>
<feature type="transmembrane region" description="Helical" evidence="7">
    <location>
        <begin position="429"/>
        <end position="453"/>
    </location>
</feature>
<proteinExistence type="inferred from homology"/>
<evidence type="ECO:0000256" key="8">
    <source>
        <dbReference type="SAM" id="MobiDB-lite"/>
    </source>
</evidence>
<keyword evidence="4 7" id="KW-0812">Transmembrane</keyword>
<evidence type="ECO:0000256" key="6">
    <source>
        <dbReference type="ARBA" id="ARBA00023136"/>
    </source>
</evidence>
<feature type="transmembrane region" description="Helical" evidence="7">
    <location>
        <begin position="568"/>
        <end position="591"/>
    </location>
</feature>
<feature type="transmembrane region" description="Helical" evidence="7">
    <location>
        <begin position="272"/>
        <end position="294"/>
    </location>
</feature>
<keyword evidence="7" id="KW-0813">Transport</keyword>
<comment type="similarity">
    <text evidence="2 7">Belongs to the concentrative nucleoside transporter (CNT) (TC 2.A.41) family.</text>
</comment>
<name>A0AAF3F501_9BILA</name>
<organism evidence="12 13">
    <name type="scientific">Mesorhabditis belari</name>
    <dbReference type="NCBI Taxonomy" id="2138241"/>
    <lineage>
        <taxon>Eukaryota</taxon>
        <taxon>Metazoa</taxon>
        <taxon>Ecdysozoa</taxon>
        <taxon>Nematoda</taxon>
        <taxon>Chromadorea</taxon>
        <taxon>Rhabditida</taxon>
        <taxon>Rhabditina</taxon>
        <taxon>Rhabditomorpha</taxon>
        <taxon>Rhabditoidea</taxon>
        <taxon>Rhabditidae</taxon>
        <taxon>Mesorhabditinae</taxon>
        <taxon>Mesorhabditis</taxon>
    </lineage>
</organism>
<sequence length="635" mass="69651">MSGGHWDAEEPVQSKSNGHTYDLPEGGDESSKQKQNGDFTEPEYLDEEVTGAMAGLERVQHSIGALITKHKTPLTYLLVLALVGAYHGWLIAATVHDSKKVEPMWIISGILWALFLYYQVVKRFFGKAIYNGFMKPMIKTFNGLWKYTIVQILFYLIIIGVILGFLVWDTWDDHKRLTGLGGMGCFVLLMFCLSNNRTKIKWRPVIWGFFLQFCLGLLVLRWDWGSKTFEKISNNIVRFLDYTNNGTNFVFGFLATPPNICDPISGAPLSGAFAFTSLQVVIYFGSIVALLYYYGVIQFILKIMAWFMTITLGTTATESLNACACVFLGQSEAPLLIKPYLEKMTASEIHAVMTSGFSCIAGSLFAAYIAFGACPVYLLSATVMSACGSLACSKILFPETEESKLKEVAELELPKGEESNPLECISNGAVAAVELVLAIVANLIVFLALLAFIDNIFRYAGELIGHEGWSFQKTLGYIFYPLAYVMGVTDNTDETLKVAQLMGTKTALNEFIAYQNLGTMVANGELSPRAAMIATYALCGFSNFSSIGIQLGVLGGMCPSRKQVFARVVLRALLAGCISCFFTACVAGVLVETPAHCTRLGLGAVCFDPNKYLDSTDLPTTTVVPANIFDGHNEL</sequence>
<dbReference type="NCBIfam" id="TIGR00804">
    <property type="entry name" value="nupC"/>
    <property type="match status" value="1"/>
</dbReference>
<evidence type="ECO:0000256" key="7">
    <source>
        <dbReference type="RuleBase" id="RU362018"/>
    </source>
</evidence>
<feature type="transmembrane region" description="Helical" evidence="7">
    <location>
        <begin position="205"/>
        <end position="224"/>
    </location>
</feature>
<accession>A0AAF3F501</accession>
<dbReference type="Pfam" id="PF07670">
    <property type="entry name" value="Gate"/>
    <property type="match status" value="1"/>
</dbReference>
<feature type="transmembrane region" description="Helical" evidence="7">
    <location>
        <begin position="144"/>
        <end position="168"/>
    </location>
</feature>
<feature type="domain" description="Concentrative nucleoside transporter N-terminal" evidence="9">
    <location>
        <begin position="182"/>
        <end position="253"/>
    </location>
</feature>
<dbReference type="WBParaSite" id="MBELARI_LOCUS21685">
    <property type="protein sequence ID" value="MBELARI_LOCUS21685"/>
    <property type="gene ID" value="MBELARI_LOCUS21685"/>
</dbReference>
<protein>
    <recommendedName>
        <fullName evidence="7">Sodium/nucleoside cotransporter</fullName>
    </recommendedName>
</protein>
<keyword evidence="6 7" id="KW-0472">Membrane</keyword>
<comment type="subcellular location">
    <subcellularLocation>
        <location evidence="1">Cell membrane</location>
        <topology evidence="1">Multi-pass membrane protein</topology>
    </subcellularLocation>
</comment>
<evidence type="ECO:0000256" key="5">
    <source>
        <dbReference type="ARBA" id="ARBA00022989"/>
    </source>
</evidence>
<feature type="domain" description="Concentrative nucleoside transporter C-terminal" evidence="10">
    <location>
        <begin position="377"/>
        <end position="588"/>
    </location>
</feature>
<keyword evidence="12" id="KW-1185">Reference proteome</keyword>
<evidence type="ECO:0000256" key="4">
    <source>
        <dbReference type="ARBA" id="ARBA00022692"/>
    </source>
</evidence>
<feature type="transmembrane region" description="Helical" evidence="7">
    <location>
        <begin position="349"/>
        <end position="369"/>
    </location>
</feature>